<dbReference type="RefSeq" id="WP_060793839.1">
    <property type="nucleotide sequence ID" value="NZ_KQ956562.1"/>
</dbReference>
<dbReference type="PATRIC" id="fig|134605.3.peg.1468"/>
<dbReference type="NCBIfam" id="TIGR01361">
    <property type="entry name" value="DAHP_synth_Bsub"/>
    <property type="match status" value="1"/>
</dbReference>
<dbReference type="NCBIfam" id="NF009239">
    <property type="entry name" value="PRK12595.1"/>
    <property type="match status" value="1"/>
</dbReference>
<evidence type="ECO:0000313" key="4">
    <source>
        <dbReference type="Proteomes" id="UP000070617"/>
    </source>
</evidence>
<dbReference type="Pfam" id="PF00793">
    <property type="entry name" value="DAHP_synth_1"/>
    <property type="match status" value="1"/>
</dbReference>
<reference evidence="4" key="1">
    <citation type="submission" date="2016-01" db="EMBL/GenBank/DDBJ databases">
        <authorList>
            <person name="Mitreva M."/>
            <person name="Pepin K.H."/>
            <person name="Mihindukulasuriya K.A."/>
            <person name="Fulton R."/>
            <person name="Fronick C."/>
            <person name="O'Laughlin M."/>
            <person name="Miner T."/>
            <person name="Herter B."/>
            <person name="Rosa B.A."/>
            <person name="Cordes M."/>
            <person name="Tomlinson C."/>
            <person name="Wollam A."/>
            <person name="Palsikar V.B."/>
            <person name="Mardis E.R."/>
            <person name="Wilson R.K."/>
        </authorList>
    </citation>
    <scope>NUCLEOTIDE SEQUENCE [LARGE SCALE GENOMIC DNA]</scope>
    <source>
        <strain evidence="4">CMW8396</strain>
    </source>
</reference>
<evidence type="ECO:0000256" key="1">
    <source>
        <dbReference type="ARBA" id="ARBA00022679"/>
    </source>
</evidence>
<sequence length="270" mass="29732">MTKFVTRDFQKKDTILEIAGHKIGGGNFLLMAGPCSVENKEMVFSIAKKVKECGGSVLRGGAYKPRTSPYDFQGLGEEGLRYLREAADEYGLLVVTEVMSAEDLELVERYADILQVGARNMQNYSLLKKLGTVKKPILLKRGLAAKIEELLMAAEYIFAYGNPNIILCERGIRTFETMTRNTVDINAIPLLKELTHLPILIDASHGTGKRSLVSPVTLAAVVAGADGAMVEIHEHPSCALSDGPQSLDFEMFEIFVKNLNKILAVREELL</sequence>
<dbReference type="Gene3D" id="3.20.20.70">
    <property type="entry name" value="Aldolase class I"/>
    <property type="match status" value="1"/>
</dbReference>
<dbReference type="EMBL" id="LRPX01000077">
    <property type="protein sequence ID" value="KXA13284.1"/>
    <property type="molecule type" value="Genomic_DNA"/>
</dbReference>
<dbReference type="Proteomes" id="UP000070617">
    <property type="component" value="Unassembled WGS sequence"/>
</dbReference>
<dbReference type="InterPro" id="IPR006268">
    <property type="entry name" value="DAHP_syn_2"/>
</dbReference>
<dbReference type="GO" id="GO:0016740">
    <property type="term" value="F:transferase activity"/>
    <property type="evidence" value="ECO:0007669"/>
    <property type="project" value="UniProtKB-KW"/>
</dbReference>
<dbReference type="InterPro" id="IPR013785">
    <property type="entry name" value="Aldolase_TIM"/>
</dbReference>
<gene>
    <name evidence="3" type="ORF">HMPREF3206_01483</name>
</gene>
<dbReference type="InterPro" id="IPR006218">
    <property type="entry name" value="DAHP1/KDSA"/>
</dbReference>
<dbReference type="NCBIfam" id="NF006421">
    <property type="entry name" value="PRK08673.1"/>
    <property type="match status" value="1"/>
</dbReference>
<keyword evidence="1" id="KW-0808">Transferase</keyword>
<name>A0A133NAF7_9FUSO</name>
<dbReference type="PANTHER" id="PTHR43018:SF1">
    <property type="entry name" value="PROTEIN AROA(G)"/>
    <property type="match status" value="1"/>
</dbReference>
<accession>A0A133NAF7</accession>
<evidence type="ECO:0000259" key="2">
    <source>
        <dbReference type="Pfam" id="PF00793"/>
    </source>
</evidence>
<dbReference type="InterPro" id="IPR052899">
    <property type="entry name" value="Class-I_DAHP_synthase"/>
</dbReference>
<dbReference type="GO" id="GO:0016832">
    <property type="term" value="F:aldehyde-lyase activity"/>
    <property type="evidence" value="ECO:0007669"/>
    <property type="project" value="InterPro"/>
</dbReference>
<dbReference type="AlphaFoldDB" id="A0A133NAF7"/>
<keyword evidence="4" id="KW-1185">Reference proteome</keyword>
<dbReference type="STRING" id="134605.HMPREF3206_01483"/>
<protein>
    <submittedName>
        <fullName evidence="3">3-deoxy-7-phosphoheptulonate synthase</fullName>
    </submittedName>
</protein>
<dbReference type="GO" id="GO:0009073">
    <property type="term" value="P:aromatic amino acid family biosynthetic process"/>
    <property type="evidence" value="ECO:0007669"/>
    <property type="project" value="InterPro"/>
</dbReference>
<dbReference type="PANTHER" id="PTHR43018">
    <property type="entry name" value="PHOSPHO-2-DEHYDRO-3-DEOXYHEPTONATE ALDOLASE"/>
    <property type="match status" value="1"/>
</dbReference>
<organism evidence="3 4">
    <name type="scientific">Fusobacterium equinum</name>
    <dbReference type="NCBI Taxonomy" id="134605"/>
    <lineage>
        <taxon>Bacteria</taxon>
        <taxon>Fusobacteriati</taxon>
        <taxon>Fusobacteriota</taxon>
        <taxon>Fusobacteriia</taxon>
        <taxon>Fusobacteriales</taxon>
        <taxon>Fusobacteriaceae</taxon>
        <taxon>Fusobacterium</taxon>
    </lineage>
</organism>
<evidence type="ECO:0000313" key="3">
    <source>
        <dbReference type="EMBL" id="KXA13284.1"/>
    </source>
</evidence>
<comment type="caution">
    <text evidence="3">The sequence shown here is derived from an EMBL/GenBank/DDBJ whole genome shotgun (WGS) entry which is preliminary data.</text>
</comment>
<proteinExistence type="predicted"/>
<dbReference type="SUPFAM" id="SSF51569">
    <property type="entry name" value="Aldolase"/>
    <property type="match status" value="1"/>
</dbReference>
<feature type="domain" description="DAHP synthetase I/KDSA" evidence="2">
    <location>
        <begin position="20"/>
        <end position="261"/>
    </location>
</feature>